<dbReference type="AlphaFoldDB" id="A0A9X4J4V9"/>
<comment type="caution">
    <text evidence="2">The sequence shown here is derived from an EMBL/GenBank/DDBJ whole genome shotgun (WGS) entry which is preliminary data.</text>
</comment>
<dbReference type="RefSeq" id="WP_274674178.1">
    <property type="nucleotide sequence ID" value="NZ_JAKNAP010000076.1"/>
</dbReference>
<reference evidence="2" key="1">
    <citation type="submission" date="2022-02" db="EMBL/GenBank/DDBJ databases">
        <title>Emergence and expansion in Europe of a Vibrio aestuarianus clonal complex pathogenic for oysters.</title>
        <authorList>
            <person name="Mesnil A."/>
            <person name="Travers M.-A."/>
        </authorList>
    </citation>
    <scope>NUCLEOTIDE SEQUENCE</scope>
    <source>
        <strain evidence="2">151-ITT-15-cp-1</strain>
    </source>
</reference>
<gene>
    <name evidence="2" type="ORF">L9W73_15205</name>
</gene>
<protein>
    <submittedName>
        <fullName evidence="2">Uncharacterized protein</fullName>
    </submittedName>
</protein>
<evidence type="ECO:0000313" key="3">
    <source>
        <dbReference type="Proteomes" id="UP001140973"/>
    </source>
</evidence>
<name>A0A9X4J4V9_9VIBR</name>
<dbReference type="EMBL" id="JAKNAP010000076">
    <property type="protein sequence ID" value="MDE1358640.1"/>
    <property type="molecule type" value="Genomic_DNA"/>
</dbReference>
<evidence type="ECO:0000256" key="1">
    <source>
        <dbReference type="SAM" id="SignalP"/>
    </source>
</evidence>
<feature type="chain" id="PRO_5040928213" evidence="1">
    <location>
        <begin position="19"/>
        <end position="399"/>
    </location>
</feature>
<sequence length="399" mass="44722">MNRSLIALLVGLTLSAQAAVTVYSEDGKQITLNVTERYVLGDNDTLTSARELTLEQAKKTASDYAGTYVESELQVSNAKITKQQVRVLTAGFLEVLSREDKRSIDENGSVVLDTEAKIKLSKESIRDGLAKLKSDPERKAKMDALEQDNQRLRNDVLELTRKINEGARTDLLAEREAVLVKLDSNRAATKKSFEQGTLFQLAMLDGQDYDLAKQAIDRDVFGYFKSQTKITLGNPTFKKNPNRTYDVHVPVSWNVAMKPVQEVLSKYLVVRDKGGNYPPYTLSVPHYQNSKDRQIKPYSSELLQYMTKHTVAIELEAAGKLGYLPLSGETSFFAGEDFAFQFSNDSKNNKMLEPYGDSGYYRNPVVIKGVTEAELKSMTALNSRVVVVPKKQLVGWEYD</sequence>
<accession>A0A9X4J4V9</accession>
<keyword evidence="1" id="KW-0732">Signal</keyword>
<organism evidence="2 3">
    <name type="scientific">Vibrio aestuarianus</name>
    <dbReference type="NCBI Taxonomy" id="28171"/>
    <lineage>
        <taxon>Bacteria</taxon>
        <taxon>Pseudomonadati</taxon>
        <taxon>Pseudomonadota</taxon>
        <taxon>Gammaproteobacteria</taxon>
        <taxon>Vibrionales</taxon>
        <taxon>Vibrionaceae</taxon>
        <taxon>Vibrio</taxon>
    </lineage>
</organism>
<evidence type="ECO:0000313" key="2">
    <source>
        <dbReference type="EMBL" id="MDE1358640.1"/>
    </source>
</evidence>
<dbReference type="Proteomes" id="UP001140973">
    <property type="component" value="Unassembled WGS sequence"/>
</dbReference>
<proteinExistence type="predicted"/>
<feature type="signal peptide" evidence="1">
    <location>
        <begin position="1"/>
        <end position="18"/>
    </location>
</feature>